<sequence length="106" mass="10600">MDEETATGQAPRESPVARGLADMTAGEILRWAAVLAVLGYPGAEDPGSVAAPAPTIDPLLDPLPAPAPAVVPVPAPDPLPVPVPAPAPPVPPVPARPPQRPVPPGM</sequence>
<accession>A0ABV4UNU4</accession>
<gene>
    <name evidence="2" type="ORF">ACETWP_12040</name>
</gene>
<evidence type="ECO:0000256" key="1">
    <source>
        <dbReference type="SAM" id="MobiDB-lite"/>
    </source>
</evidence>
<dbReference type="RefSeq" id="WP_373972493.1">
    <property type="nucleotide sequence ID" value="NZ_JBHDLJ010000009.1"/>
</dbReference>
<evidence type="ECO:0000313" key="2">
    <source>
        <dbReference type="EMBL" id="MFB0835320.1"/>
    </source>
</evidence>
<proteinExistence type="predicted"/>
<protein>
    <submittedName>
        <fullName evidence="2">Uncharacterized protein</fullName>
    </submittedName>
</protein>
<reference evidence="2 3" key="1">
    <citation type="submission" date="2024-09" db="EMBL/GenBank/DDBJ databases">
        <authorList>
            <person name="Salinas-Garcia M.A."/>
            <person name="Prieme A."/>
        </authorList>
    </citation>
    <scope>NUCLEOTIDE SEQUENCE [LARGE SCALE GENOMIC DNA]</scope>
    <source>
        <strain evidence="2 3">DSM 21081</strain>
    </source>
</reference>
<keyword evidence="3" id="KW-1185">Reference proteome</keyword>
<comment type="caution">
    <text evidence="2">The sequence shown here is derived from an EMBL/GenBank/DDBJ whole genome shotgun (WGS) entry which is preliminary data.</text>
</comment>
<feature type="non-terminal residue" evidence="2">
    <location>
        <position position="106"/>
    </location>
</feature>
<feature type="region of interest" description="Disordered" evidence="1">
    <location>
        <begin position="75"/>
        <end position="106"/>
    </location>
</feature>
<name>A0ABV4UNU4_9MICC</name>
<dbReference type="EMBL" id="JBHDLJ010000009">
    <property type="protein sequence ID" value="MFB0835320.1"/>
    <property type="molecule type" value="Genomic_DNA"/>
</dbReference>
<evidence type="ECO:0000313" key="3">
    <source>
        <dbReference type="Proteomes" id="UP001575652"/>
    </source>
</evidence>
<dbReference type="Proteomes" id="UP001575652">
    <property type="component" value="Unassembled WGS sequence"/>
</dbReference>
<organism evidence="2 3">
    <name type="scientific">Arthrobacter halodurans</name>
    <dbReference type="NCBI Taxonomy" id="516699"/>
    <lineage>
        <taxon>Bacteria</taxon>
        <taxon>Bacillati</taxon>
        <taxon>Actinomycetota</taxon>
        <taxon>Actinomycetes</taxon>
        <taxon>Micrococcales</taxon>
        <taxon>Micrococcaceae</taxon>
        <taxon>Arthrobacter</taxon>
    </lineage>
</organism>